<evidence type="ECO:0000313" key="2">
    <source>
        <dbReference type="Proteomes" id="UP001610563"/>
    </source>
</evidence>
<organism evidence="1 2">
    <name type="scientific">Aspergillus keveii</name>
    <dbReference type="NCBI Taxonomy" id="714993"/>
    <lineage>
        <taxon>Eukaryota</taxon>
        <taxon>Fungi</taxon>
        <taxon>Dikarya</taxon>
        <taxon>Ascomycota</taxon>
        <taxon>Pezizomycotina</taxon>
        <taxon>Eurotiomycetes</taxon>
        <taxon>Eurotiomycetidae</taxon>
        <taxon>Eurotiales</taxon>
        <taxon>Aspergillaceae</taxon>
        <taxon>Aspergillus</taxon>
        <taxon>Aspergillus subgen. Nidulantes</taxon>
    </lineage>
</organism>
<gene>
    <name evidence="1" type="ORF">BJX66DRAFT_331323</name>
</gene>
<proteinExistence type="predicted"/>
<keyword evidence="2" id="KW-1185">Reference proteome</keyword>
<protein>
    <submittedName>
        <fullName evidence="1">Uncharacterized protein</fullName>
    </submittedName>
</protein>
<comment type="caution">
    <text evidence="1">The sequence shown here is derived from an EMBL/GenBank/DDBJ whole genome shotgun (WGS) entry which is preliminary data.</text>
</comment>
<dbReference type="Proteomes" id="UP001610563">
    <property type="component" value="Unassembled WGS sequence"/>
</dbReference>
<name>A0ABR4GPZ4_9EURO</name>
<dbReference type="EMBL" id="JBFTWV010000001">
    <property type="protein sequence ID" value="KAL2801142.1"/>
    <property type="molecule type" value="Genomic_DNA"/>
</dbReference>
<evidence type="ECO:0000313" key="1">
    <source>
        <dbReference type="EMBL" id="KAL2801142.1"/>
    </source>
</evidence>
<reference evidence="1 2" key="1">
    <citation type="submission" date="2024-07" db="EMBL/GenBank/DDBJ databases">
        <title>Section-level genome sequencing and comparative genomics of Aspergillus sections Usti and Cavernicolus.</title>
        <authorList>
            <consortium name="Lawrence Berkeley National Laboratory"/>
            <person name="Nybo J.L."/>
            <person name="Vesth T.C."/>
            <person name="Theobald S."/>
            <person name="Frisvad J.C."/>
            <person name="Larsen T.O."/>
            <person name="Kjaerboelling I."/>
            <person name="Rothschild-Mancinelli K."/>
            <person name="Lyhne E.K."/>
            <person name="Kogle M.E."/>
            <person name="Barry K."/>
            <person name="Clum A."/>
            <person name="Na H."/>
            <person name="Ledsgaard L."/>
            <person name="Lin J."/>
            <person name="Lipzen A."/>
            <person name="Kuo A."/>
            <person name="Riley R."/>
            <person name="Mondo S."/>
            <person name="Labutti K."/>
            <person name="Haridas S."/>
            <person name="Pangalinan J."/>
            <person name="Salamov A.A."/>
            <person name="Simmons B.A."/>
            <person name="Magnuson J.K."/>
            <person name="Chen J."/>
            <person name="Drula E."/>
            <person name="Henrissat B."/>
            <person name="Wiebenga A."/>
            <person name="Lubbers R.J."/>
            <person name="Gomes A.C."/>
            <person name="Makela M.R."/>
            <person name="Stajich J."/>
            <person name="Grigoriev I.V."/>
            <person name="Mortensen U.H."/>
            <person name="De Vries R.P."/>
            <person name="Baker S.E."/>
            <person name="Andersen M.R."/>
        </authorList>
    </citation>
    <scope>NUCLEOTIDE SEQUENCE [LARGE SCALE GENOMIC DNA]</scope>
    <source>
        <strain evidence="1 2">CBS 209.92</strain>
    </source>
</reference>
<sequence>MSSTIYHASQVLESYTPRFDSAEADTSFSEHSSYHHHVLSAYDNGSTRRHNYSSSEILRVNYAKLD</sequence>
<accession>A0ABR4GPZ4</accession>